<evidence type="ECO:0000313" key="1">
    <source>
        <dbReference type="EMBL" id="JAH66012.1"/>
    </source>
</evidence>
<dbReference type="AlphaFoldDB" id="A0A0E9UJR1"/>
<accession>A0A0E9UJR1</accession>
<protein>
    <submittedName>
        <fullName evidence="1">Uncharacterized protein</fullName>
    </submittedName>
</protein>
<sequence length="31" mass="3463">MCRRTGSGLRQIVFYLCIPLSALVSPLEPKN</sequence>
<organism evidence="1">
    <name type="scientific">Anguilla anguilla</name>
    <name type="common">European freshwater eel</name>
    <name type="synonym">Muraena anguilla</name>
    <dbReference type="NCBI Taxonomy" id="7936"/>
    <lineage>
        <taxon>Eukaryota</taxon>
        <taxon>Metazoa</taxon>
        <taxon>Chordata</taxon>
        <taxon>Craniata</taxon>
        <taxon>Vertebrata</taxon>
        <taxon>Euteleostomi</taxon>
        <taxon>Actinopterygii</taxon>
        <taxon>Neopterygii</taxon>
        <taxon>Teleostei</taxon>
        <taxon>Anguilliformes</taxon>
        <taxon>Anguillidae</taxon>
        <taxon>Anguilla</taxon>
    </lineage>
</organism>
<name>A0A0E9UJR1_ANGAN</name>
<proteinExistence type="predicted"/>
<reference evidence="1" key="1">
    <citation type="submission" date="2014-11" db="EMBL/GenBank/DDBJ databases">
        <authorList>
            <person name="Amaro Gonzalez C."/>
        </authorList>
    </citation>
    <scope>NUCLEOTIDE SEQUENCE</scope>
</reference>
<dbReference type="EMBL" id="GBXM01042565">
    <property type="protein sequence ID" value="JAH66012.1"/>
    <property type="molecule type" value="Transcribed_RNA"/>
</dbReference>
<reference evidence="1" key="2">
    <citation type="journal article" date="2015" name="Fish Shellfish Immunol.">
        <title>Early steps in the European eel (Anguilla anguilla)-Vibrio vulnificus interaction in the gills: Role of the RtxA13 toxin.</title>
        <authorList>
            <person name="Callol A."/>
            <person name="Pajuelo D."/>
            <person name="Ebbesson L."/>
            <person name="Teles M."/>
            <person name="MacKenzie S."/>
            <person name="Amaro C."/>
        </authorList>
    </citation>
    <scope>NUCLEOTIDE SEQUENCE</scope>
</reference>